<feature type="binding site" evidence="4">
    <location>
        <position position="369"/>
    </location>
    <ligand>
        <name>Fe cation</name>
        <dbReference type="ChEBI" id="CHEBI:24875"/>
    </ligand>
</feature>
<dbReference type="PANTHER" id="PTHR45586">
    <property type="entry name" value="TPR REPEAT-CONTAINING PROTEIN PA4667"/>
    <property type="match status" value="1"/>
</dbReference>
<keyword evidence="4" id="KW-0472">Membrane</keyword>
<dbReference type="HAMAP" id="MF_00994">
    <property type="entry name" value="LPS_assembly_LapB"/>
    <property type="match status" value="1"/>
</dbReference>
<dbReference type="InterPro" id="IPR011990">
    <property type="entry name" value="TPR-like_helical_dom_sf"/>
</dbReference>
<dbReference type="InterPro" id="IPR019734">
    <property type="entry name" value="TPR_rpt"/>
</dbReference>
<feature type="binding site" evidence="4">
    <location>
        <position position="355"/>
    </location>
    <ligand>
        <name>Fe cation</name>
        <dbReference type="ChEBI" id="CHEBI:24875"/>
    </ligand>
</feature>
<comment type="caution">
    <text evidence="6">The sequence shown here is derived from an EMBL/GenBank/DDBJ whole genome shotgun (WGS) entry which is preliminary data.</text>
</comment>
<feature type="domain" description="LapB rubredoxin metal binding" evidence="5">
    <location>
        <begin position="353"/>
        <end position="378"/>
    </location>
</feature>
<evidence type="ECO:0000313" key="7">
    <source>
        <dbReference type="Proteomes" id="UP001595791"/>
    </source>
</evidence>
<keyword evidence="4" id="KW-1003">Cell membrane</keyword>
<dbReference type="InterPro" id="IPR041166">
    <property type="entry name" value="Rubredoxin_2"/>
</dbReference>
<dbReference type="RefSeq" id="WP_378161942.1">
    <property type="nucleotide sequence ID" value="NZ_JBHSBU010000001.1"/>
</dbReference>
<keyword evidence="4" id="KW-1133">Transmembrane helix</keyword>
<keyword evidence="2 4" id="KW-0677">Repeat</keyword>
<organism evidence="6 7">
    <name type="scientific">Chitinimonas lacunae</name>
    <dbReference type="NCBI Taxonomy" id="1963018"/>
    <lineage>
        <taxon>Bacteria</taxon>
        <taxon>Pseudomonadati</taxon>
        <taxon>Pseudomonadota</taxon>
        <taxon>Betaproteobacteria</taxon>
        <taxon>Neisseriales</taxon>
        <taxon>Chitinibacteraceae</taxon>
        <taxon>Chitinimonas</taxon>
    </lineage>
</organism>
<evidence type="ECO:0000313" key="6">
    <source>
        <dbReference type="EMBL" id="MFC4158837.1"/>
    </source>
</evidence>
<name>A0ABV8ML10_9NEIS</name>
<keyword evidence="4" id="KW-0812">Transmembrane</keyword>
<protein>
    <recommendedName>
        <fullName evidence="4">Lipopolysaccharide assembly protein B</fullName>
    </recommendedName>
</protein>
<dbReference type="Gene3D" id="1.25.40.10">
    <property type="entry name" value="Tetratricopeptide repeat domain"/>
    <property type="match status" value="1"/>
</dbReference>
<sequence>MEFEAWWLILLAVFFTLGWLAARVDIKHVLSDSKLLPRQYFEGLNHLLSDRTDKAVEVFVDLARNHSETVELQFALGHLFRRKGEIERAIRMHQKLLDRPELRPYDKQSAQYELALDFMKAGLFDRAEELFARLDETEFARAARRHLLDIYQQEKEWKKAIEVAQQLRDTSHTYQHEIAEFYCELANQAAIKSQPSEAHQYLQQALAEHRKCVRANLILGDLAAAEGRFEDAIECWLRIESQDHRFLPFAARKLLDAYDRLNRAEEGTALVRGFLATYPELDMLDVVYERIAATESGALAYDWLREELRRNPTMPGLVKLLDAQAAAAPPERKAELDVTLRLVHDATRGLSMYHCASCGFKARQYFWRCPACNDWESFLPARGQLKH</sequence>
<evidence type="ECO:0000259" key="5">
    <source>
        <dbReference type="Pfam" id="PF18073"/>
    </source>
</evidence>
<dbReference type="Pfam" id="PF13176">
    <property type="entry name" value="TPR_7"/>
    <property type="match status" value="1"/>
</dbReference>
<dbReference type="PANTHER" id="PTHR45586:SF1">
    <property type="entry name" value="LIPOPOLYSACCHARIDE ASSEMBLY PROTEIN B"/>
    <property type="match status" value="1"/>
</dbReference>
<keyword evidence="4" id="KW-0408">Iron</keyword>
<dbReference type="Proteomes" id="UP001595791">
    <property type="component" value="Unassembled WGS sequence"/>
</dbReference>
<dbReference type="InterPro" id="IPR030865">
    <property type="entry name" value="LapB"/>
</dbReference>
<feature type="topological domain" description="Cytoplasmic" evidence="4">
    <location>
        <begin position="23"/>
        <end position="387"/>
    </location>
</feature>
<dbReference type="SMART" id="SM00028">
    <property type="entry name" value="TPR"/>
    <property type="match status" value="3"/>
</dbReference>
<feature type="binding site" evidence="4">
    <location>
        <position position="372"/>
    </location>
    <ligand>
        <name>Fe cation</name>
        <dbReference type="ChEBI" id="CHEBI:24875"/>
    </ligand>
</feature>
<reference evidence="7" key="1">
    <citation type="journal article" date="2019" name="Int. J. Syst. Evol. Microbiol.">
        <title>The Global Catalogue of Microorganisms (GCM) 10K type strain sequencing project: providing services to taxonomists for standard genome sequencing and annotation.</title>
        <authorList>
            <consortium name="The Broad Institute Genomics Platform"/>
            <consortium name="The Broad Institute Genome Sequencing Center for Infectious Disease"/>
            <person name="Wu L."/>
            <person name="Ma J."/>
        </authorList>
    </citation>
    <scope>NUCLEOTIDE SEQUENCE [LARGE SCALE GENOMIC DNA]</scope>
    <source>
        <strain evidence="7">LMG 29894</strain>
    </source>
</reference>
<dbReference type="NCBIfam" id="NF008757">
    <property type="entry name" value="PRK11788.1-5"/>
    <property type="match status" value="1"/>
</dbReference>
<feature type="binding site" evidence="4">
    <location>
        <position position="358"/>
    </location>
    <ligand>
        <name>Fe cation</name>
        <dbReference type="ChEBI" id="CHEBI:24875"/>
    </ligand>
</feature>
<dbReference type="Pfam" id="PF18073">
    <property type="entry name" value="Zn_ribbon_LapB"/>
    <property type="match status" value="1"/>
</dbReference>
<dbReference type="NCBIfam" id="NF008755">
    <property type="entry name" value="PRK11788.1-3"/>
    <property type="match status" value="1"/>
</dbReference>
<gene>
    <name evidence="4 6" type="primary">lapB</name>
    <name evidence="6" type="ORF">ACFOW7_05615</name>
</gene>
<evidence type="ECO:0000256" key="2">
    <source>
        <dbReference type="ARBA" id="ARBA00022737"/>
    </source>
</evidence>
<keyword evidence="4" id="KW-0997">Cell inner membrane</keyword>
<proteinExistence type="inferred from homology"/>
<dbReference type="SUPFAM" id="SSF81901">
    <property type="entry name" value="HCP-like"/>
    <property type="match status" value="1"/>
</dbReference>
<comment type="function">
    <text evidence="4">Modulates cellular lipopolysaccharide (LPS) levels by regulating LpxC, which is involved in lipid A biosynthesis. May act by modulating the proteolytic activity of FtsH towards LpxC. May also coordinate assembly of proteins involved in LPS synthesis at the plasma membrane.</text>
</comment>
<evidence type="ECO:0000256" key="3">
    <source>
        <dbReference type="ARBA" id="ARBA00022803"/>
    </source>
</evidence>
<comment type="similarity">
    <text evidence="4">Belongs to the LapB family.</text>
</comment>
<keyword evidence="1 4" id="KW-0479">Metal-binding</keyword>
<dbReference type="Pfam" id="PF13432">
    <property type="entry name" value="TPR_16"/>
    <property type="match status" value="1"/>
</dbReference>
<keyword evidence="3 4" id="KW-0802">TPR repeat</keyword>
<dbReference type="EMBL" id="JBHSBU010000001">
    <property type="protein sequence ID" value="MFC4158837.1"/>
    <property type="molecule type" value="Genomic_DNA"/>
</dbReference>
<evidence type="ECO:0000256" key="1">
    <source>
        <dbReference type="ARBA" id="ARBA00022723"/>
    </source>
</evidence>
<comment type="subcellular location">
    <subcellularLocation>
        <location evidence="4">Cell inner membrane</location>
        <topology evidence="4">Single-pass membrane protein</topology>
        <orientation evidence="4">Cytoplasmic side</orientation>
    </subcellularLocation>
</comment>
<accession>A0ABV8ML10</accession>
<keyword evidence="7" id="KW-1185">Reference proteome</keyword>
<dbReference type="InterPro" id="IPR051012">
    <property type="entry name" value="CellSynth/LPSAsmb/PSIAsmb"/>
</dbReference>
<evidence type="ECO:0000256" key="4">
    <source>
        <dbReference type="HAMAP-Rule" id="MF_00994"/>
    </source>
</evidence>